<accession>A0A6N2R2U0</accession>
<dbReference type="AlphaFoldDB" id="A0A6N2R2U0"/>
<feature type="transmembrane region" description="Helical" evidence="7">
    <location>
        <begin position="590"/>
        <end position="611"/>
    </location>
</feature>
<reference evidence="9" key="1">
    <citation type="submission" date="2019-11" db="EMBL/GenBank/DDBJ databases">
        <authorList>
            <person name="Feng L."/>
        </authorList>
    </citation>
    <scope>NUCLEOTIDE SEQUENCE</scope>
    <source>
        <strain evidence="9">AodontolyticusLFYP35</strain>
    </source>
</reference>
<feature type="transmembrane region" description="Helical" evidence="7">
    <location>
        <begin position="561"/>
        <end position="584"/>
    </location>
</feature>
<dbReference type="EMBL" id="CACRSM010000001">
    <property type="protein sequence ID" value="VYS74370.1"/>
    <property type="molecule type" value="Genomic_DNA"/>
</dbReference>
<evidence type="ECO:0000256" key="7">
    <source>
        <dbReference type="SAM" id="Phobius"/>
    </source>
</evidence>
<dbReference type="Pfam" id="PF12698">
    <property type="entry name" value="ABC2_membrane_3"/>
    <property type="match status" value="1"/>
</dbReference>
<feature type="domain" description="ABC-2 type transporter transmembrane" evidence="8">
    <location>
        <begin position="23"/>
        <end position="180"/>
    </location>
</feature>
<keyword evidence="5" id="KW-0175">Coiled coil</keyword>
<evidence type="ECO:0000256" key="5">
    <source>
        <dbReference type="SAM" id="Coils"/>
    </source>
</evidence>
<dbReference type="NCBIfam" id="TIGR03061">
    <property type="entry name" value="pip_yhgE_Nterm"/>
    <property type="match status" value="1"/>
</dbReference>
<proteinExistence type="predicted"/>
<feature type="region of interest" description="Disordered" evidence="6">
    <location>
        <begin position="846"/>
        <end position="866"/>
    </location>
</feature>
<organism evidence="9">
    <name type="scientific">Schaalia odontolytica</name>
    <dbReference type="NCBI Taxonomy" id="1660"/>
    <lineage>
        <taxon>Bacteria</taxon>
        <taxon>Bacillati</taxon>
        <taxon>Actinomycetota</taxon>
        <taxon>Actinomycetes</taxon>
        <taxon>Actinomycetales</taxon>
        <taxon>Actinomycetaceae</taxon>
        <taxon>Schaalia</taxon>
    </lineage>
</organism>
<evidence type="ECO:0000256" key="6">
    <source>
        <dbReference type="SAM" id="MobiDB-lite"/>
    </source>
</evidence>
<keyword evidence="2 7" id="KW-0812">Transmembrane</keyword>
<keyword evidence="3 7" id="KW-1133">Transmembrane helix</keyword>
<evidence type="ECO:0000256" key="1">
    <source>
        <dbReference type="ARBA" id="ARBA00004141"/>
    </source>
</evidence>
<name>A0A6N2R2U0_9ACTO</name>
<sequence>MRPVVRSLKRDIRRMVTVPAAWIVIIGLLFVPALYAWFNIVGFWDPYSNTGKIRVAVANEDQGATKDIIGFINVGTTVENQLRANDQLGWYFVSADQAQKDVERGQAYAAIVIPSDFSQKLTGIVDGTYSKPNVQYYVNERNNAIAPKITGAGANTLDQQINSAFVSTVAQTLSAKISSTGRSISDILQSNRSDLKDKISAARDQLGEAEQTLKGMDGRIDAAKEKVSGARNSLSSADSSLSDLNSALSQADQLVNDTRSTLSTFSTNMSGALDGLANHATDATAKASAAGGAINGGVQGATTTINGLLTEGQSINQTNGDILRQLQSLGIAQLPTASQALQDLSTQNSQVGQTLANLSNLNGSLATTSNSITQALATLQNSSQTLSNSAAQARSGIGDQLPAISNALDQMSTASANLRSAIAVLQGQREQMNGLLDQLTALLDSTKTTLAQSATNVSALMNDLGSAQGDISAISSSNAIQSLSGSMNLNPEKIAEFMAAPTSIQTQAVFPVATYGSAMTPLFTNLALWIGAFSLVVILKLEVDDEEVGPMSSVQRYMSRWMLLALFALGQAVVVSIGDLIIGIQTVSKLAFVGTAMISSLTYLSIIYMLATCFQHIGKGLCVVIVMLQIPGAAGLYPIEMMPSFFRFLYPLFPFTYGINAMRETVGGFYDHAYIRAIGVLAIHVAISFTIGLALRPYLVNLNAMVTRDLSRSGLFISEATRVPSSRFRLSQIVSVLADHDSYSRSVSRRVRTFERRYPRMRRAALVFGIVVPALLAVLSVTSVTEVPIMLGLWIVWILAIIAFLIAIEFVRESLERQQLLTNMNDSDVRSLLQRRAHGAAALFASAGKKSASAGDEEAAEEGSEK</sequence>
<dbReference type="InterPro" id="IPR051328">
    <property type="entry name" value="T7SS_ABC-Transporter"/>
</dbReference>
<dbReference type="Gene3D" id="3.40.1710.10">
    <property type="entry name" value="abc type-2 transporter like domain"/>
    <property type="match status" value="1"/>
</dbReference>
<feature type="transmembrane region" description="Helical" evidence="7">
    <location>
        <begin position="522"/>
        <end position="541"/>
    </location>
</feature>
<gene>
    <name evidence="9" type="ORF">AOLFYP35_00134</name>
</gene>
<keyword evidence="4 7" id="KW-0472">Membrane</keyword>
<dbReference type="InterPro" id="IPR017500">
    <property type="entry name" value="Phage_infect_YhgE_N"/>
</dbReference>
<dbReference type="PANTHER" id="PTHR43077">
    <property type="entry name" value="TRANSPORT PERMEASE YVFS-RELATED"/>
    <property type="match status" value="1"/>
</dbReference>
<feature type="coiled-coil region" evidence="5">
    <location>
        <begin position="185"/>
        <end position="226"/>
    </location>
</feature>
<dbReference type="InterPro" id="IPR013525">
    <property type="entry name" value="ABC2_TM"/>
</dbReference>
<comment type="subcellular location">
    <subcellularLocation>
        <location evidence="1">Membrane</location>
        <topology evidence="1">Multi-pass membrane protein</topology>
    </subcellularLocation>
</comment>
<evidence type="ECO:0000313" key="9">
    <source>
        <dbReference type="EMBL" id="VYS74370.1"/>
    </source>
</evidence>
<feature type="transmembrane region" description="Helical" evidence="7">
    <location>
        <begin position="21"/>
        <end position="44"/>
    </location>
</feature>
<feature type="transmembrane region" description="Helical" evidence="7">
    <location>
        <begin position="791"/>
        <end position="811"/>
    </location>
</feature>
<feature type="transmembrane region" description="Helical" evidence="7">
    <location>
        <begin position="764"/>
        <end position="785"/>
    </location>
</feature>
<feature type="transmembrane region" description="Helical" evidence="7">
    <location>
        <begin position="620"/>
        <end position="639"/>
    </location>
</feature>
<dbReference type="GO" id="GO:0016020">
    <property type="term" value="C:membrane"/>
    <property type="evidence" value="ECO:0007669"/>
    <property type="project" value="UniProtKB-SubCell"/>
</dbReference>
<evidence type="ECO:0000256" key="3">
    <source>
        <dbReference type="ARBA" id="ARBA00022989"/>
    </source>
</evidence>
<dbReference type="InterPro" id="IPR017501">
    <property type="entry name" value="Phage_infect_YhgE_C"/>
</dbReference>
<feature type="compositionally biased region" description="Acidic residues" evidence="6">
    <location>
        <begin position="855"/>
        <end position="866"/>
    </location>
</feature>
<dbReference type="PANTHER" id="PTHR43077:SF10">
    <property type="entry name" value="TRANSPORT PERMEASE PROTEIN"/>
    <property type="match status" value="1"/>
</dbReference>
<feature type="transmembrane region" description="Helical" evidence="7">
    <location>
        <begin position="673"/>
        <end position="695"/>
    </location>
</feature>
<dbReference type="NCBIfam" id="TIGR03062">
    <property type="entry name" value="pip_yhgE_Cterm"/>
    <property type="match status" value="1"/>
</dbReference>
<evidence type="ECO:0000256" key="4">
    <source>
        <dbReference type="ARBA" id="ARBA00023136"/>
    </source>
</evidence>
<evidence type="ECO:0000259" key="8">
    <source>
        <dbReference type="Pfam" id="PF12698"/>
    </source>
</evidence>
<evidence type="ECO:0000256" key="2">
    <source>
        <dbReference type="ARBA" id="ARBA00022692"/>
    </source>
</evidence>
<dbReference type="GO" id="GO:0140359">
    <property type="term" value="F:ABC-type transporter activity"/>
    <property type="evidence" value="ECO:0007669"/>
    <property type="project" value="InterPro"/>
</dbReference>
<protein>
    <submittedName>
        <fullName evidence="9">Chromosome segregation protein</fullName>
    </submittedName>
</protein>